<sequence>MRDRLYSAYISVSPAAGEPRVETLLPVLLSLGLVPRWPAPRADWLERKAILDECDYLILLCGHSYVISSPAGVSWQHRELNYANVRQLPVFTGSLDEQNLPAELGKEEAARLGAFRQQLGRQYHLVWQERRDIPKLLEQTWADFLNTHPTVGWVRGQSAGRSTAITTDVPLPRIKGVVEGTREVIPDENLLPLLTQPECQWLQDREAFSFYCQIYAGGNCTRVSQSGILSWQEISRAFATPLQPSGSEDRIERSLGALLEKKFTASVLAQHLQAHAATDFVLTETSLRKIRLKMRRSGLVRKDTRASGRHTQVWALTTDGEKFLKNCASMV</sequence>
<name>A0A1X7AMI5_9GAMM</name>
<evidence type="ECO:0008006" key="3">
    <source>
        <dbReference type="Google" id="ProtNLM"/>
    </source>
</evidence>
<evidence type="ECO:0000313" key="2">
    <source>
        <dbReference type="Proteomes" id="UP000196573"/>
    </source>
</evidence>
<accession>A0A1X7AMI5</accession>
<dbReference type="Proteomes" id="UP000196573">
    <property type="component" value="Unassembled WGS sequence"/>
</dbReference>
<evidence type="ECO:0000313" key="1">
    <source>
        <dbReference type="EMBL" id="SMA49488.1"/>
    </source>
</evidence>
<protein>
    <recommendedName>
        <fullName evidence="3">DUF4062 domain-containing protein</fullName>
    </recommendedName>
</protein>
<gene>
    <name evidence="1" type="ORF">EHSB41UT_03286</name>
</gene>
<reference evidence="1 2" key="1">
    <citation type="submission" date="2017-03" db="EMBL/GenBank/DDBJ databases">
        <authorList>
            <person name="Afonso C.L."/>
            <person name="Miller P.J."/>
            <person name="Scott M.A."/>
            <person name="Spackman E."/>
            <person name="Goraichik I."/>
            <person name="Dimitrov K.M."/>
            <person name="Suarez D.L."/>
            <person name="Swayne D.E."/>
        </authorList>
    </citation>
    <scope>NUCLEOTIDE SEQUENCE [LARGE SCALE GENOMIC DNA]</scope>
    <source>
        <strain evidence="1">SB41UT1</strain>
    </source>
</reference>
<proteinExistence type="predicted"/>
<keyword evidence="2" id="KW-1185">Reference proteome</keyword>
<dbReference type="RefSeq" id="WP_087111856.1">
    <property type="nucleotide sequence ID" value="NZ_CBCSCN010000010.1"/>
</dbReference>
<dbReference type="AlphaFoldDB" id="A0A1X7AMI5"/>
<dbReference type="EMBL" id="FWPT01000008">
    <property type="protein sequence ID" value="SMA49488.1"/>
    <property type="molecule type" value="Genomic_DNA"/>
</dbReference>
<dbReference type="OrthoDB" id="72299at2"/>
<organism evidence="1 2">
    <name type="scientific">Parendozoicomonas haliclonae</name>
    <dbReference type="NCBI Taxonomy" id="1960125"/>
    <lineage>
        <taxon>Bacteria</taxon>
        <taxon>Pseudomonadati</taxon>
        <taxon>Pseudomonadota</taxon>
        <taxon>Gammaproteobacteria</taxon>
        <taxon>Oceanospirillales</taxon>
        <taxon>Endozoicomonadaceae</taxon>
        <taxon>Parendozoicomonas</taxon>
    </lineage>
</organism>